<keyword evidence="3" id="KW-0436">Ligase</keyword>
<name>A0A1M7TUW6_9RHOB</name>
<organism evidence="3 4">
    <name type="scientific">Oceanicella actignis</name>
    <dbReference type="NCBI Taxonomy" id="1189325"/>
    <lineage>
        <taxon>Bacteria</taxon>
        <taxon>Pseudomonadati</taxon>
        <taxon>Pseudomonadota</taxon>
        <taxon>Alphaproteobacteria</taxon>
        <taxon>Rhodobacterales</taxon>
        <taxon>Paracoccaceae</taxon>
        <taxon>Oceanicella</taxon>
    </lineage>
</organism>
<feature type="domain" description="BPL/LPL catalytic" evidence="2">
    <location>
        <begin position="6"/>
        <end position="186"/>
    </location>
</feature>
<evidence type="ECO:0000313" key="3">
    <source>
        <dbReference type="EMBL" id="SHN74511.1"/>
    </source>
</evidence>
<dbReference type="InterPro" id="IPR028044">
    <property type="entry name" value="DUF4444"/>
</dbReference>
<dbReference type="Pfam" id="PF16917">
    <property type="entry name" value="BPL_LplA_LipB_2"/>
    <property type="match status" value="1"/>
</dbReference>
<dbReference type="Gene3D" id="2.30.30.100">
    <property type="match status" value="1"/>
</dbReference>
<reference evidence="3 4" key="1">
    <citation type="submission" date="2016-12" db="EMBL/GenBank/DDBJ databases">
        <authorList>
            <person name="Song W.-J."/>
            <person name="Kurnit D.M."/>
        </authorList>
    </citation>
    <scope>NUCLEOTIDE SEQUENCE [LARGE SCALE GENOMIC DNA]</scope>
    <source>
        <strain evidence="3 4">CGMCC 1.10808</strain>
    </source>
</reference>
<accession>A0A1M7TUW6</accession>
<protein>
    <submittedName>
        <fullName evidence="3">Biotin-(Acetyl-CoA carboxylase) ligase</fullName>
    </submittedName>
</protein>
<keyword evidence="4" id="KW-1185">Reference proteome</keyword>
<dbReference type="InterPro" id="IPR045864">
    <property type="entry name" value="aa-tRNA-synth_II/BPL/LPL"/>
</dbReference>
<dbReference type="Proteomes" id="UP000184066">
    <property type="component" value="Unassembled WGS sequence"/>
</dbReference>
<dbReference type="STRING" id="1189325.SAMN04488119_101484"/>
<dbReference type="RefSeq" id="WP_072748136.1">
    <property type="nucleotide sequence ID" value="NZ_FOHL01000001.1"/>
</dbReference>
<gene>
    <name evidence="3" type="ORF">SAMN05216200_11064</name>
</gene>
<dbReference type="InterPro" id="IPR004143">
    <property type="entry name" value="BPL_LPL_catalytic"/>
</dbReference>
<dbReference type="Pfam" id="PF14563">
    <property type="entry name" value="DUF4444"/>
    <property type="match status" value="1"/>
</dbReference>
<evidence type="ECO:0000313" key="4">
    <source>
        <dbReference type="Proteomes" id="UP000184066"/>
    </source>
</evidence>
<proteinExistence type="predicted"/>
<evidence type="ECO:0000259" key="1">
    <source>
        <dbReference type="Pfam" id="PF14563"/>
    </source>
</evidence>
<dbReference type="EMBL" id="FRDL01000010">
    <property type="protein sequence ID" value="SHN74511.1"/>
    <property type="molecule type" value="Genomic_DNA"/>
</dbReference>
<dbReference type="AlphaFoldDB" id="A0A1M7TUW6"/>
<evidence type="ECO:0000259" key="2">
    <source>
        <dbReference type="Pfam" id="PF16917"/>
    </source>
</evidence>
<dbReference type="OrthoDB" id="7657788at2"/>
<sequence>MSAPLFPPLLRGEAVRAGIDPLGKAMAAGMLGADPGLVVWSEDPDALDAAVLLAPEMPLRQAAGAAFAVMLGFADALGALAPPEVAVHFDWPFGLRVNGAACGRVRAAAGGADPDRAPDWLALALRAPLRLRGREPGEDPAVTALAEEGCAELTAPQLLESWSRHFLVWLNRFVDDGMPPLHAAWRGRCEAIGGAVESPARGLFLGLDEDGGMILREGAATRIIPLTDMMEPER</sequence>
<dbReference type="Gene3D" id="3.30.930.10">
    <property type="entry name" value="Bira Bifunctional Protein, Domain 2"/>
    <property type="match status" value="1"/>
</dbReference>
<dbReference type="GO" id="GO:0016874">
    <property type="term" value="F:ligase activity"/>
    <property type="evidence" value="ECO:0007669"/>
    <property type="project" value="UniProtKB-KW"/>
</dbReference>
<feature type="domain" description="DUF4444" evidence="1">
    <location>
        <begin position="201"/>
        <end position="231"/>
    </location>
</feature>